<evidence type="ECO:0000256" key="5">
    <source>
        <dbReference type="ARBA" id="ARBA00049391"/>
    </source>
</evidence>
<dbReference type="GO" id="GO:0030418">
    <property type="term" value="P:nicotianamine biosynthetic process"/>
    <property type="evidence" value="ECO:0007669"/>
    <property type="project" value="UniProtKB-UniRule"/>
</dbReference>
<keyword evidence="3 6" id="KW-0808">Transferase</keyword>
<evidence type="ECO:0000256" key="2">
    <source>
        <dbReference type="ARBA" id="ARBA00012675"/>
    </source>
</evidence>
<dbReference type="PROSITE" id="PS51142">
    <property type="entry name" value="NAS"/>
    <property type="match status" value="2"/>
</dbReference>
<keyword evidence="4 6" id="KW-0949">S-adenosyl-L-methionine</keyword>
<dbReference type="AlphaFoldDB" id="A0A1D6PC27"/>
<evidence type="ECO:0000256" key="4">
    <source>
        <dbReference type="ARBA" id="ARBA00022691"/>
    </source>
</evidence>
<dbReference type="PANTHER" id="PTHR32266:SF10">
    <property type="entry name" value="NICOTIANAMINE SYNTHASE 2"/>
    <property type="match status" value="1"/>
</dbReference>
<organism evidence="7">
    <name type="scientific">Zea mays</name>
    <name type="common">Maize</name>
    <dbReference type="NCBI Taxonomy" id="4577"/>
    <lineage>
        <taxon>Eukaryota</taxon>
        <taxon>Viridiplantae</taxon>
        <taxon>Streptophyta</taxon>
        <taxon>Embryophyta</taxon>
        <taxon>Tracheophyta</taxon>
        <taxon>Spermatophyta</taxon>
        <taxon>Magnoliopsida</taxon>
        <taxon>Liliopsida</taxon>
        <taxon>Poales</taxon>
        <taxon>Poaceae</taxon>
        <taxon>PACMAD clade</taxon>
        <taxon>Panicoideae</taxon>
        <taxon>Andropogonodae</taxon>
        <taxon>Andropogoneae</taxon>
        <taxon>Tripsacinae</taxon>
        <taxon>Zea</taxon>
    </lineage>
</organism>
<dbReference type="Gene3D" id="3.40.50.150">
    <property type="entry name" value="Vaccinia Virus protein VP39"/>
    <property type="match status" value="2"/>
</dbReference>
<proteinExistence type="inferred from homology"/>
<accession>A0A1D6PC27</accession>
<dbReference type="STRING" id="4577.A0A1D6PC27"/>
<dbReference type="SUPFAM" id="SSF53335">
    <property type="entry name" value="S-adenosyl-L-methionine-dependent methyltransferases"/>
    <property type="match status" value="2"/>
</dbReference>
<evidence type="ECO:0000313" key="7">
    <source>
        <dbReference type="EMBL" id="AQL07182.1"/>
    </source>
</evidence>
<dbReference type="SMR" id="A0A1D6PC27"/>
<comment type="catalytic activity">
    <reaction evidence="5 6">
        <text>3 S-adenosyl-L-methionine = nicotianamine + 3 S-methyl-5'-thioadenosine + 3 H(+)</text>
        <dbReference type="Rhea" id="RHEA:16481"/>
        <dbReference type="ChEBI" id="CHEBI:15378"/>
        <dbReference type="ChEBI" id="CHEBI:17509"/>
        <dbReference type="ChEBI" id="CHEBI:58249"/>
        <dbReference type="ChEBI" id="CHEBI:59789"/>
        <dbReference type="EC" id="2.5.1.43"/>
    </reaction>
</comment>
<protein>
    <recommendedName>
        <fullName evidence="2 6">Nicotianamine synthase</fullName>
        <ecNumber evidence="2 6">2.5.1.43</ecNumber>
    </recommendedName>
</protein>
<dbReference type="InParanoid" id="A0A1D6PC27"/>
<dbReference type="PaxDb" id="4577-GRMZM2G704488_P01"/>
<dbReference type="eggNOG" id="ENOG502QTU6">
    <property type="taxonomic scope" value="Eukaryota"/>
</dbReference>
<comment type="function">
    <text evidence="6">Synthesizes nicotianamine, a polyamine which serves as a sensor for the physiological iron status within the plant, and/or might be involved in the transport of iron.</text>
</comment>
<sequence length="989" mass="106749">MLDMQKRRVRLLLFITGILALSMTAEKSRELVGKEAASKSGQSTFMNCFDKGSGSLACTSKEGVKLYVNNIRSAHLEMVRQRAMGKALADAVAEGLTPSEAAKQAQKVSAKATKIAARQANRILGPIISCGWDFFEAMYSGGSMMEGFLRGTGTLFGTYVGGFHGEERFGKLGYLAGSHVGSWGGGRIGLMIYDVISGLKYMFMSVQPNNSFPTATVAATTSMEAQNVEVAALVQKIAALHAAIAKLPSLSPSPDVNALFTSLVMACVPPSPVDVTKLSPDGQRMREELIRLCSDAEGHLEAHYADMLAAFDNPLDHLGRFPYFSNYIDLSKLEFDLLVRYILGLAPSRVAFVGSGPLPFSSLVLAARHLPNTLFDNYDRCGAANDRARKLVRADKDLNARMSFHTVDVANMTDELDKYDVVFLAALVGMAAEDKAKVVAHLGRHMTDGAALVVRSAHGARAFLYPIVDPEDIRRGGFDVLAVYHPDNEVVNSVIIALEKSRELVGKEAASKSGQSTFMNCFDKGSSRLASTSKEGVKLYVNNIRSAHLEMVRQRTMGKALADDVAEGLTSEATKQAHKVCAKATNIAAPQANRILGPIISCGWDFFEAMYSGGSMMGGFLRGTGALFGTYVGGFLARSSYHQLRLAHSNSFPTATVATTTSMEAQNGEVAALVQKIAGLHAAIAKLPSLSPSPDVNALFTSLVMACVPPSPVDVTKLSPDGQRMREELIRLCSDAEGHLEAHYADMLAAFDNPLDHLGRFPYFSNYIDLSKLEFDLLVRYIPGLAPSRVAFVGSGPLPFSSLVLAARHLPNTLFDNYDRCGAANDRARKLVHADKDLNARMSFHTVDVANMTDELGKYDVVFLAALVGMAAEDKAKVVAHLGRHMADGAALVVRSAHGARAFLYPIVDPEDIRRGGFDVLAVYHPDNEVVNSVIIARKMDAHAKGLQNGHAHARGTVPIVSPPCKCCKMEANTLQKREEMATMTELSI</sequence>
<evidence type="ECO:0000256" key="3">
    <source>
        <dbReference type="ARBA" id="ARBA00022679"/>
    </source>
</evidence>
<dbReference type="EC" id="2.5.1.43" evidence="2 6"/>
<name>A0A1D6PC27_MAIZE</name>
<dbReference type="InterPro" id="IPR029063">
    <property type="entry name" value="SAM-dependent_MTases_sf"/>
</dbReference>
<evidence type="ECO:0000256" key="1">
    <source>
        <dbReference type="ARBA" id="ARBA00007009"/>
    </source>
</evidence>
<dbReference type="PANTHER" id="PTHR32266">
    <property type="entry name" value="NICOTIANAMINE SYNTHASE 3"/>
    <property type="match status" value="1"/>
</dbReference>
<dbReference type="EMBL" id="CM000785">
    <property type="protein sequence ID" value="AQL07182.1"/>
    <property type="molecule type" value="Genomic_DNA"/>
</dbReference>
<dbReference type="IntAct" id="A0A1D6PC27">
    <property type="interactions" value="5"/>
</dbReference>
<evidence type="ECO:0000256" key="6">
    <source>
        <dbReference type="RuleBase" id="RU368095"/>
    </source>
</evidence>
<reference evidence="7" key="1">
    <citation type="submission" date="2015-12" db="EMBL/GenBank/DDBJ databases">
        <title>Update maize B73 reference genome by single molecule sequencing technologies.</title>
        <authorList>
            <consortium name="Maize Genome Sequencing Project"/>
            <person name="Ware D."/>
        </authorList>
    </citation>
    <scope>NUCLEOTIDE SEQUENCE</scope>
    <source>
        <tissue evidence="7">Seedling</tissue>
    </source>
</reference>
<dbReference type="Pfam" id="PF03059">
    <property type="entry name" value="NAS"/>
    <property type="match status" value="2"/>
</dbReference>
<dbReference type="ExpressionAtlas" id="A0A1D6PC27">
    <property type="expression patterns" value="baseline and differential"/>
</dbReference>
<dbReference type="GO" id="GO:0030410">
    <property type="term" value="F:nicotianamine synthase activity"/>
    <property type="evidence" value="ECO:0007669"/>
    <property type="project" value="UniProtKB-UniRule"/>
</dbReference>
<dbReference type="InterPro" id="IPR004298">
    <property type="entry name" value="Nicotian_synth"/>
</dbReference>
<gene>
    <name evidence="7" type="ORF">ZEAMMB73_Zm00001d047639</name>
</gene>
<comment type="similarity">
    <text evidence="1 6">Belongs to the nicotianamine synthase (NAS)-like family.</text>
</comment>